<keyword evidence="2" id="KW-0732">Signal</keyword>
<dbReference type="EnsemblBacteria" id="CAD73264">
    <property type="protein sequence ID" value="CAD73264"/>
    <property type="gene ID" value="RB3565"/>
</dbReference>
<organism evidence="3 4">
    <name type="scientific">Rhodopirellula baltica (strain DSM 10527 / NCIMB 13988 / SH1)</name>
    <dbReference type="NCBI Taxonomy" id="243090"/>
    <lineage>
        <taxon>Bacteria</taxon>
        <taxon>Pseudomonadati</taxon>
        <taxon>Planctomycetota</taxon>
        <taxon>Planctomycetia</taxon>
        <taxon>Pirellulales</taxon>
        <taxon>Pirellulaceae</taxon>
        <taxon>Rhodopirellula</taxon>
    </lineage>
</organism>
<feature type="transmembrane region" description="Helical" evidence="1">
    <location>
        <begin position="85"/>
        <end position="114"/>
    </location>
</feature>
<protein>
    <submittedName>
        <fullName evidence="3">Uncharacterized protein</fullName>
    </submittedName>
</protein>
<evidence type="ECO:0000256" key="1">
    <source>
        <dbReference type="SAM" id="Phobius"/>
    </source>
</evidence>
<dbReference type="Proteomes" id="UP000001025">
    <property type="component" value="Chromosome"/>
</dbReference>
<accession>Q7UU20</accession>
<evidence type="ECO:0000313" key="3">
    <source>
        <dbReference type="EMBL" id="CAD73264.1"/>
    </source>
</evidence>
<dbReference type="InParanoid" id="Q7UU20"/>
<keyword evidence="4" id="KW-1185">Reference proteome</keyword>
<keyword evidence="1" id="KW-0812">Transmembrane</keyword>
<feature type="chain" id="PRO_5004292251" evidence="2">
    <location>
        <begin position="24"/>
        <end position="137"/>
    </location>
</feature>
<dbReference type="HOGENOM" id="CLU_1863601_0_0_0"/>
<gene>
    <name evidence="3" type="ordered locus">RB3565</name>
</gene>
<name>Q7UU20_RHOBA</name>
<dbReference type="KEGG" id="rba:RB3565"/>
<dbReference type="EMBL" id="BX294139">
    <property type="protein sequence ID" value="CAD73264.1"/>
    <property type="molecule type" value="Genomic_DNA"/>
</dbReference>
<feature type="signal peptide" evidence="2">
    <location>
        <begin position="1"/>
        <end position="23"/>
    </location>
</feature>
<sequence>MKRGIYSLRMLLLCTSLTAFVFALNHVASPVHSRGRYLGPLPDRCLREPGTINFGWPVFSRTDRLANHPRHETGPCEFKSTYHPIGIACNLAVAVLLSSVIVCSIVTLPDFVVWRLELSRERQMIERFLRDRSDQQD</sequence>
<reference evidence="3 4" key="1">
    <citation type="journal article" date="2003" name="Proc. Natl. Acad. Sci. U.S.A.">
        <title>Complete genome sequence of the marine planctomycete Pirellula sp. strain 1.</title>
        <authorList>
            <person name="Gloeckner F.O."/>
            <person name="Kube M."/>
            <person name="Bauer M."/>
            <person name="Teeling H."/>
            <person name="Lombardot T."/>
            <person name="Ludwig W."/>
            <person name="Gade D."/>
            <person name="Beck A."/>
            <person name="Borzym K."/>
            <person name="Heitmann K."/>
            <person name="Rabus R."/>
            <person name="Schlesner H."/>
            <person name="Amann R."/>
            <person name="Reinhardt R."/>
        </authorList>
    </citation>
    <scope>NUCLEOTIDE SEQUENCE [LARGE SCALE GENOMIC DNA]</scope>
    <source>
        <strain evidence="4">DSM 10527 / NCIMB 13988 / SH1</strain>
    </source>
</reference>
<keyword evidence="1" id="KW-0472">Membrane</keyword>
<evidence type="ECO:0000313" key="4">
    <source>
        <dbReference type="Proteomes" id="UP000001025"/>
    </source>
</evidence>
<proteinExistence type="predicted"/>
<dbReference type="STRING" id="243090.RB3565"/>
<dbReference type="AlphaFoldDB" id="Q7UU20"/>
<evidence type="ECO:0000256" key="2">
    <source>
        <dbReference type="SAM" id="SignalP"/>
    </source>
</evidence>
<keyword evidence="1" id="KW-1133">Transmembrane helix</keyword>